<comment type="caution">
    <text evidence="2">The sequence shown here is derived from an EMBL/GenBank/DDBJ whole genome shotgun (WGS) entry which is preliminary data.</text>
</comment>
<gene>
    <name evidence="2" type="ORF">FB567DRAFT_550529</name>
</gene>
<sequence>MVAKERGCAGANSYRIGATHDSDKKPRRRAPPGFWSTERGEGRPRNRAVIAEFYGSCTREESGDAPGCVWGSADSVLVLLFLVSRPPQLLVAQARKVLERRARPISWDWNGSVVISRQGLPFQAIDDTRRSDHGLPATTGPEGIPWHMRRLFAEHVHESPAIHCSSAPATSPRQLSTHRDANVARADASNQGKSSETVGEDISRHDSLPRSSS</sequence>
<name>A0A8K0VXF0_9PLEO</name>
<keyword evidence="3" id="KW-1185">Reference proteome</keyword>
<feature type="compositionally biased region" description="Basic and acidic residues" evidence="1">
    <location>
        <begin position="201"/>
        <end position="213"/>
    </location>
</feature>
<dbReference type="AlphaFoldDB" id="A0A8K0VXF0"/>
<feature type="compositionally biased region" description="Polar residues" evidence="1">
    <location>
        <begin position="188"/>
        <end position="197"/>
    </location>
</feature>
<accession>A0A8K0VXF0</accession>
<reference evidence="2" key="1">
    <citation type="journal article" date="2021" name="Nat. Commun.">
        <title>Genetic determinants of endophytism in the Arabidopsis root mycobiome.</title>
        <authorList>
            <person name="Mesny F."/>
            <person name="Miyauchi S."/>
            <person name="Thiergart T."/>
            <person name="Pickel B."/>
            <person name="Atanasova L."/>
            <person name="Karlsson M."/>
            <person name="Huettel B."/>
            <person name="Barry K.W."/>
            <person name="Haridas S."/>
            <person name="Chen C."/>
            <person name="Bauer D."/>
            <person name="Andreopoulos W."/>
            <person name="Pangilinan J."/>
            <person name="LaButti K."/>
            <person name="Riley R."/>
            <person name="Lipzen A."/>
            <person name="Clum A."/>
            <person name="Drula E."/>
            <person name="Henrissat B."/>
            <person name="Kohler A."/>
            <person name="Grigoriev I.V."/>
            <person name="Martin F.M."/>
            <person name="Hacquard S."/>
        </authorList>
    </citation>
    <scope>NUCLEOTIDE SEQUENCE</scope>
    <source>
        <strain evidence="2">MPI-SDFR-AT-0120</strain>
    </source>
</reference>
<evidence type="ECO:0000313" key="3">
    <source>
        <dbReference type="Proteomes" id="UP000813461"/>
    </source>
</evidence>
<feature type="region of interest" description="Disordered" evidence="1">
    <location>
        <begin position="163"/>
        <end position="213"/>
    </location>
</feature>
<dbReference type="EMBL" id="JAGMVJ010000012">
    <property type="protein sequence ID" value="KAH7084530.1"/>
    <property type="molecule type" value="Genomic_DNA"/>
</dbReference>
<evidence type="ECO:0000256" key="1">
    <source>
        <dbReference type="SAM" id="MobiDB-lite"/>
    </source>
</evidence>
<feature type="region of interest" description="Disordered" evidence="1">
    <location>
        <begin position="1"/>
        <end position="41"/>
    </location>
</feature>
<proteinExistence type="predicted"/>
<dbReference type="Proteomes" id="UP000813461">
    <property type="component" value="Unassembled WGS sequence"/>
</dbReference>
<organism evidence="2 3">
    <name type="scientific">Paraphoma chrysanthemicola</name>
    <dbReference type="NCBI Taxonomy" id="798071"/>
    <lineage>
        <taxon>Eukaryota</taxon>
        <taxon>Fungi</taxon>
        <taxon>Dikarya</taxon>
        <taxon>Ascomycota</taxon>
        <taxon>Pezizomycotina</taxon>
        <taxon>Dothideomycetes</taxon>
        <taxon>Pleosporomycetidae</taxon>
        <taxon>Pleosporales</taxon>
        <taxon>Pleosporineae</taxon>
        <taxon>Phaeosphaeriaceae</taxon>
        <taxon>Paraphoma</taxon>
    </lineage>
</organism>
<evidence type="ECO:0000313" key="2">
    <source>
        <dbReference type="EMBL" id="KAH7084530.1"/>
    </source>
</evidence>
<protein>
    <submittedName>
        <fullName evidence="2">Uncharacterized protein</fullName>
    </submittedName>
</protein>